<organism evidence="1 2">
    <name type="scientific">Dothistroma septosporum (strain NZE10 / CBS 128990)</name>
    <name type="common">Red band needle blight fungus</name>
    <name type="synonym">Mycosphaerella pini</name>
    <dbReference type="NCBI Taxonomy" id="675120"/>
    <lineage>
        <taxon>Eukaryota</taxon>
        <taxon>Fungi</taxon>
        <taxon>Dikarya</taxon>
        <taxon>Ascomycota</taxon>
        <taxon>Pezizomycotina</taxon>
        <taxon>Dothideomycetes</taxon>
        <taxon>Dothideomycetidae</taxon>
        <taxon>Mycosphaerellales</taxon>
        <taxon>Mycosphaerellaceae</taxon>
        <taxon>Dothistroma</taxon>
    </lineage>
</organism>
<dbReference type="HOGENOM" id="CLU_2542561_0_0_1"/>
<dbReference type="Proteomes" id="UP000016933">
    <property type="component" value="Unassembled WGS sequence"/>
</dbReference>
<protein>
    <submittedName>
        <fullName evidence="1">Uncharacterized protein</fullName>
    </submittedName>
</protein>
<sequence>MPCCELSHIVQETCCWCNYRWATWFYTVPAPPAPPRHRGMFSAGAKKDCFHSAFNHVRLSRLDKFTPTQARAVHHTMAPTFVP</sequence>
<evidence type="ECO:0000313" key="1">
    <source>
        <dbReference type="EMBL" id="EME40470.1"/>
    </source>
</evidence>
<dbReference type="EMBL" id="KB446543">
    <property type="protein sequence ID" value="EME40470.1"/>
    <property type="molecule type" value="Genomic_DNA"/>
</dbReference>
<gene>
    <name evidence="1" type="ORF">DOTSEDRAFT_74145</name>
</gene>
<reference evidence="1 2" key="2">
    <citation type="journal article" date="2012" name="PLoS Pathog.">
        <title>Diverse lifestyles and strategies of plant pathogenesis encoded in the genomes of eighteen Dothideomycetes fungi.</title>
        <authorList>
            <person name="Ohm R.A."/>
            <person name="Feau N."/>
            <person name="Henrissat B."/>
            <person name="Schoch C.L."/>
            <person name="Horwitz B.A."/>
            <person name="Barry K.W."/>
            <person name="Condon B.J."/>
            <person name="Copeland A.C."/>
            <person name="Dhillon B."/>
            <person name="Glaser F."/>
            <person name="Hesse C.N."/>
            <person name="Kosti I."/>
            <person name="LaButti K."/>
            <person name="Lindquist E.A."/>
            <person name="Lucas S."/>
            <person name="Salamov A.A."/>
            <person name="Bradshaw R.E."/>
            <person name="Ciuffetti L."/>
            <person name="Hamelin R.C."/>
            <person name="Kema G.H.J."/>
            <person name="Lawrence C."/>
            <person name="Scott J.A."/>
            <person name="Spatafora J.W."/>
            <person name="Turgeon B.G."/>
            <person name="de Wit P.J.G.M."/>
            <person name="Zhong S."/>
            <person name="Goodwin S.B."/>
            <person name="Grigoriev I.V."/>
        </authorList>
    </citation>
    <scope>NUCLEOTIDE SEQUENCE [LARGE SCALE GENOMIC DNA]</scope>
    <source>
        <strain evidence="2">NZE10 / CBS 128990</strain>
    </source>
</reference>
<name>N1PFV9_DOTSN</name>
<dbReference type="AlphaFoldDB" id="N1PFV9"/>
<reference evidence="2" key="1">
    <citation type="journal article" date="2012" name="PLoS Genet.">
        <title>The genomes of the fungal plant pathogens Cladosporium fulvum and Dothistroma septosporum reveal adaptation to different hosts and lifestyles but also signatures of common ancestry.</title>
        <authorList>
            <person name="de Wit P.J.G.M."/>
            <person name="van der Burgt A."/>
            <person name="Oekmen B."/>
            <person name="Stergiopoulos I."/>
            <person name="Abd-Elsalam K.A."/>
            <person name="Aerts A.L."/>
            <person name="Bahkali A.H."/>
            <person name="Beenen H.G."/>
            <person name="Chettri P."/>
            <person name="Cox M.P."/>
            <person name="Datema E."/>
            <person name="de Vries R.P."/>
            <person name="Dhillon B."/>
            <person name="Ganley A.R."/>
            <person name="Griffiths S.A."/>
            <person name="Guo Y."/>
            <person name="Hamelin R.C."/>
            <person name="Henrissat B."/>
            <person name="Kabir M.S."/>
            <person name="Jashni M.K."/>
            <person name="Kema G."/>
            <person name="Klaubauf S."/>
            <person name="Lapidus A."/>
            <person name="Levasseur A."/>
            <person name="Lindquist E."/>
            <person name="Mehrabi R."/>
            <person name="Ohm R.A."/>
            <person name="Owen T.J."/>
            <person name="Salamov A."/>
            <person name="Schwelm A."/>
            <person name="Schijlen E."/>
            <person name="Sun H."/>
            <person name="van den Burg H.A."/>
            <person name="van Ham R.C.H.J."/>
            <person name="Zhang S."/>
            <person name="Goodwin S.B."/>
            <person name="Grigoriev I.V."/>
            <person name="Collemare J."/>
            <person name="Bradshaw R.E."/>
        </authorList>
    </citation>
    <scope>NUCLEOTIDE SEQUENCE [LARGE SCALE GENOMIC DNA]</scope>
    <source>
        <strain evidence="2">NZE10 / CBS 128990</strain>
    </source>
</reference>
<proteinExistence type="predicted"/>
<keyword evidence="2" id="KW-1185">Reference proteome</keyword>
<accession>N1PFV9</accession>
<evidence type="ECO:0000313" key="2">
    <source>
        <dbReference type="Proteomes" id="UP000016933"/>
    </source>
</evidence>